<accession>E0E494</accession>
<dbReference type="Pfam" id="PF01351">
    <property type="entry name" value="RNase_HII"/>
    <property type="match status" value="1"/>
</dbReference>
<comment type="caution">
    <text evidence="18">The sequence shown here is derived from an EMBL/GenBank/DDBJ whole genome shotgun (WGS) entry which is preliminary data.</text>
</comment>
<dbReference type="NCBIfam" id="NF000594">
    <property type="entry name" value="PRK00015.1-1"/>
    <property type="match status" value="1"/>
</dbReference>
<keyword evidence="10 14" id="KW-0479">Metal-binding</keyword>
<gene>
    <name evidence="14 18" type="primary">rnhB</name>
    <name evidence="18" type="ORF">HMPREF0634_0967</name>
</gene>
<sequence>MLKDLDLSEINKLKTKEIKDLADRIPEEEYMDFIEIFSADERKSVQSICEKLKKALTRKQAEEERLDLLNYYENECYKNGAIFVAGLDEVGRGPLAGPVVAAVVVLKPNARIEGINDSKKLSEEKRDALYDIIINEAIDYGIGMADNFEIDEHNILNATYIAMRRALEKLEVEVDCLLNDAVRIPGVDIPQMPIIKGDAKSISIAAASIVAKVTRDRMMVDYDKEYPGYGFASNKGYGTSDHYQGLEKFGRTKIHRNSFLKNL</sequence>
<feature type="binding site" evidence="14 15">
    <location>
        <position position="88"/>
    </location>
    <ligand>
        <name>a divalent metal cation</name>
        <dbReference type="ChEBI" id="CHEBI:60240"/>
    </ligand>
</feature>
<evidence type="ECO:0000256" key="7">
    <source>
        <dbReference type="ARBA" id="ARBA00019179"/>
    </source>
</evidence>
<dbReference type="PANTHER" id="PTHR10954">
    <property type="entry name" value="RIBONUCLEASE H2 SUBUNIT A"/>
    <property type="match status" value="1"/>
</dbReference>
<evidence type="ECO:0000256" key="4">
    <source>
        <dbReference type="ARBA" id="ARBA00004496"/>
    </source>
</evidence>
<feature type="binding site" evidence="14 15">
    <location>
        <position position="180"/>
    </location>
    <ligand>
        <name>a divalent metal cation</name>
        <dbReference type="ChEBI" id="CHEBI:60240"/>
    </ligand>
</feature>
<evidence type="ECO:0000256" key="1">
    <source>
        <dbReference type="ARBA" id="ARBA00000077"/>
    </source>
</evidence>
<dbReference type="PROSITE" id="PS51975">
    <property type="entry name" value="RNASE_H_2"/>
    <property type="match status" value="1"/>
</dbReference>
<evidence type="ECO:0000256" key="2">
    <source>
        <dbReference type="ARBA" id="ARBA00001946"/>
    </source>
</evidence>
<dbReference type="STRING" id="596315.HMPREF0634_0967"/>
<dbReference type="InterPro" id="IPR036397">
    <property type="entry name" value="RNaseH_sf"/>
</dbReference>
<comment type="cofactor">
    <cofactor evidence="2">
        <name>Mg(2+)</name>
        <dbReference type="ChEBI" id="CHEBI:18420"/>
    </cofactor>
</comment>
<feature type="domain" description="RNase H type-2" evidence="17">
    <location>
        <begin position="82"/>
        <end position="263"/>
    </location>
</feature>
<name>E0E494_9FIRM</name>
<evidence type="ECO:0000256" key="10">
    <source>
        <dbReference type="ARBA" id="ARBA00022723"/>
    </source>
</evidence>
<comment type="catalytic activity">
    <reaction evidence="1 14 15 16">
        <text>Endonucleolytic cleavage to 5'-phosphomonoester.</text>
        <dbReference type="EC" id="3.1.26.4"/>
    </reaction>
</comment>
<keyword evidence="19" id="KW-1185">Reference proteome</keyword>
<dbReference type="EC" id="3.1.26.4" evidence="6 14"/>
<comment type="similarity">
    <text evidence="5 14 16">Belongs to the RNase HII family.</text>
</comment>
<dbReference type="InterPro" id="IPR001352">
    <property type="entry name" value="RNase_HII/HIII"/>
</dbReference>
<dbReference type="EMBL" id="ADGQ01000064">
    <property type="protein sequence ID" value="EFM64286.1"/>
    <property type="molecule type" value="Genomic_DNA"/>
</dbReference>
<dbReference type="AlphaFoldDB" id="E0E494"/>
<evidence type="ECO:0000256" key="9">
    <source>
        <dbReference type="ARBA" id="ARBA00022722"/>
    </source>
</evidence>
<comment type="cofactor">
    <cofactor evidence="14 15">
        <name>Mn(2+)</name>
        <dbReference type="ChEBI" id="CHEBI:29035"/>
    </cofactor>
    <cofactor evidence="14 15">
        <name>Mg(2+)</name>
        <dbReference type="ChEBI" id="CHEBI:18420"/>
    </cofactor>
    <text evidence="14 15">Manganese or magnesium. Binds 1 divalent metal ion per monomer in the absence of substrate. May bind a second metal ion after substrate binding.</text>
</comment>
<comment type="subcellular location">
    <subcellularLocation>
        <location evidence="4 14">Cytoplasm</location>
    </subcellularLocation>
</comment>
<keyword evidence="13 14" id="KW-0464">Manganese</keyword>
<dbReference type="GO" id="GO:0003723">
    <property type="term" value="F:RNA binding"/>
    <property type="evidence" value="ECO:0007669"/>
    <property type="project" value="UniProtKB-UniRule"/>
</dbReference>
<dbReference type="GO" id="GO:0043137">
    <property type="term" value="P:DNA replication, removal of RNA primer"/>
    <property type="evidence" value="ECO:0007669"/>
    <property type="project" value="TreeGrafter"/>
</dbReference>
<dbReference type="GO" id="GO:0005737">
    <property type="term" value="C:cytoplasm"/>
    <property type="evidence" value="ECO:0007669"/>
    <property type="project" value="UniProtKB-SubCell"/>
</dbReference>
<keyword evidence="11 14" id="KW-0255">Endonuclease</keyword>
<dbReference type="InterPro" id="IPR012337">
    <property type="entry name" value="RNaseH-like_sf"/>
</dbReference>
<dbReference type="HAMAP" id="MF_00052_B">
    <property type="entry name" value="RNase_HII_B"/>
    <property type="match status" value="1"/>
</dbReference>
<evidence type="ECO:0000313" key="18">
    <source>
        <dbReference type="EMBL" id="EFM64286.1"/>
    </source>
</evidence>
<dbReference type="Proteomes" id="UP000003244">
    <property type="component" value="Unassembled WGS sequence"/>
</dbReference>
<dbReference type="InterPro" id="IPR022898">
    <property type="entry name" value="RNase_HII"/>
</dbReference>
<evidence type="ECO:0000256" key="14">
    <source>
        <dbReference type="HAMAP-Rule" id="MF_00052"/>
    </source>
</evidence>
<dbReference type="SUPFAM" id="SSF53098">
    <property type="entry name" value="Ribonuclease H-like"/>
    <property type="match status" value="1"/>
</dbReference>
<evidence type="ECO:0000256" key="12">
    <source>
        <dbReference type="ARBA" id="ARBA00022801"/>
    </source>
</evidence>
<dbReference type="GO" id="GO:0004523">
    <property type="term" value="F:RNA-DNA hybrid ribonuclease activity"/>
    <property type="evidence" value="ECO:0007669"/>
    <property type="project" value="UniProtKB-UniRule"/>
</dbReference>
<evidence type="ECO:0000259" key="17">
    <source>
        <dbReference type="PROSITE" id="PS51975"/>
    </source>
</evidence>
<evidence type="ECO:0000256" key="5">
    <source>
        <dbReference type="ARBA" id="ARBA00007383"/>
    </source>
</evidence>
<evidence type="ECO:0000256" key="6">
    <source>
        <dbReference type="ARBA" id="ARBA00012180"/>
    </source>
</evidence>
<comment type="function">
    <text evidence="3 14 16">Endonuclease that specifically degrades the RNA of RNA-DNA hybrids.</text>
</comment>
<dbReference type="GO" id="GO:0006298">
    <property type="term" value="P:mismatch repair"/>
    <property type="evidence" value="ECO:0007669"/>
    <property type="project" value="TreeGrafter"/>
</dbReference>
<evidence type="ECO:0000256" key="16">
    <source>
        <dbReference type="RuleBase" id="RU003515"/>
    </source>
</evidence>
<keyword evidence="9 14" id="KW-0540">Nuclease</keyword>
<protein>
    <recommendedName>
        <fullName evidence="7 14">Ribonuclease HII</fullName>
        <shortName evidence="14">RNase HII</shortName>
        <ecNumber evidence="6 14">3.1.26.4</ecNumber>
    </recommendedName>
</protein>
<dbReference type="RefSeq" id="WP_007790433.1">
    <property type="nucleotide sequence ID" value="NZ_ADGQ01000064.1"/>
</dbReference>
<dbReference type="FunFam" id="3.30.420.10:FF:000006">
    <property type="entry name" value="Ribonuclease HII"/>
    <property type="match status" value="1"/>
</dbReference>
<dbReference type="CDD" id="cd07182">
    <property type="entry name" value="RNase_HII_bacteria_HII_like"/>
    <property type="match status" value="1"/>
</dbReference>
<proteinExistence type="inferred from homology"/>
<dbReference type="GO" id="GO:0032299">
    <property type="term" value="C:ribonuclease H2 complex"/>
    <property type="evidence" value="ECO:0007669"/>
    <property type="project" value="TreeGrafter"/>
</dbReference>
<dbReference type="PANTHER" id="PTHR10954:SF18">
    <property type="entry name" value="RIBONUCLEASE HII"/>
    <property type="match status" value="1"/>
</dbReference>
<evidence type="ECO:0000256" key="15">
    <source>
        <dbReference type="PROSITE-ProRule" id="PRU01319"/>
    </source>
</evidence>
<dbReference type="InterPro" id="IPR024567">
    <property type="entry name" value="RNase_HII/HIII_dom"/>
</dbReference>
<dbReference type="GO" id="GO:0030145">
    <property type="term" value="F:manganese ion binding"/>
    <property type="evidence" value="ECO:0007669"/>
    <property type="project" value="UniProtKB-UniRule"/>
</dbReference>
<evidence type="ECO:0000313" key="19">
    <source>
        <dbReference type="Proteomes" id="UP000003244"/>
    </source>
</evidence>
<keyword evidence="12 14" id="KW-0378">Hydrolase</keyword>
<dbReference type="GeneID" id="84801098"/>
<evidence type="ECO:0000256" key="3">
    <source>
        <dbReference type="ARBA" id="ARBA00004065"/>
    </source>
</evidence>
<reference evidence="18 19" key="1">
    <citation type="submission" date="2010-08" db="EMBL/GenBank/DDBJ databases">
        <authorList>
            <person name="Harkins D.M."/>
            <person name="Madupu R."/>
            <person name="Durkin A.S."/>
            <person name="Torralba M."/>
            <person name="Methe B."/>
            <person name="Sutton G.G."/>
            <person name="Nelson K.E."/>
        </authorList>
    </citation>
    <scope>NUCLEOTIDE SEQUENCE [LARGE SCALE GENOMIC DNA]</scope>
    <source>
        <strain evidence="18 19">DSM 17678</strain>
    </source>
</reference>
<evidence type="ECO:0000256" key="8">
    <source>
        <dbReference type="ARBA" id="ARBA00022490"/>
    </source>
</evidence>
<organism evidence="18 19">
    <name type="scientific">Peptostreptococcus stomatis DSM 17678</name>
    <dbReference type="NCBI Taxonomy" id="596315"/>
    <lineage>
        <taxon>Bacteria</taxon>
        <taxon>Bacillati</taxon>
        <taxon>Bacillota</taxon>
        <taxon>Clostridia</taxon>
        <taxon>Peptostreptococcales</taxon>
        <taxon>Peptostreptococcaceae</taxon>
        <taxon>Peptostreptococcus</taxon>
    </lineage>
</organism>
<evidence type="ECO:0000256" key="13">
    <source>
        <dbReference type="ARBA" id="ARBA00023211"/>
    </source>
</evidence>
<dbReference type="NCBIfam" id="NF000595">
    <property type="entry name" value="PRK00015.1-3"/>
    <property type="match status" value="1"/>
</dbReference>
<keyword evidence="8 14" id="KW-0963">Cytoplasm</keyword>
<dbReference type="Gene3D" id="3.30.420.10">
    <property type="entry name" value="Ribonuclease H-like superfamily/Ribonuclease H"/>
    <property type="match status" value="1"/>
</dbReference>
<evidence type="ECO:0000256" key="11">
    <source>
        <dbReference type="ARBA" id="ARBA00022759"/>
    </source>
</evidence>
<feature type="binding site" evidence="14 15">
    <location>
        <position position="89"/>
    </location>
    <ligand>
        <name>a divalent metal cation</name>
        <dbReference type="ChEBI" id="CHEBI:60240"/>
    </ligand>
</feature>
<dbReference type="OrthoDB" id="9803420at2"/>
<dbReference type="eggNOG" id="COG0164">
    <property type="taxonomic scope" value="Bacteria"/>
</dbReference>